<sequence length="409" mass="44902">MTPNALSFVCWSCLSAIIAPSSATGFLLSQQQHHAKKVSNSKYENEQPSTTNLCQSSRPEDIYAAVHRKEYEMRGVKQQHKSSADPVRMAMSYAQETRMPMRLAKALRRVHDDPFRNGGPGGKELSEEEMARKQKLMDSGMAEMTMRRACFCVDVKRKSLSRPGEKPFCRFDNAAMVCEAMVRLGADTVFVNVDYPAYGGDISELKSAVNSVRKASKTAAVVMKDIVVDEIQLGLAKEAGCDGVLLIASVLGPALDNFLDLATTIGLETIVECHTRNEVQRALDAMATNILVSNYDRVAQQMYPEQAIKLAGMFPGSGGPIICLAGGGIETPEQMKRHLAVGYDGVIVGKAVMGSAKAPEFIRVVRDRSLLPAELSQWELEDVEFDLDGQPMQGPKQDIPNPYDDDVYQ</sequence>
<proteinExistence type="predicted"/>
<dbReference type="UniPathway" id="UPA00035">
    <property type="reaction ID" value="UER00043"/>
</dbReference>
<evidence type="ECO:0000256" key="1">
    <source>
        <dbReference type="ARBA" id="ARBA00001633"/>
    </source>
</evidence>
<evidence type="ECO:0000259" key="11">
    <source>
        <dbReference type="Pfam" id="PF00218"/>
    </source>
</evidence>
<protein>
    <recommendedName>
        <fullName evidence="3">indole-3-glycerol-phosphate synthase</fullName>
        <ecNumber evidence="3">4.1.1.48</ecNumber>
    </recommendedName>
</protein>
<reference evidence="12" key="1">
    <citation type="submission" date="2021-01" db="EMBL/GenBank/DDBJ databases">
        <authorList>
            <person name="Corre E."/>
            <person name="Pelletier E."/>
            <person name="Niang G."/>
            <person name="Scheremetjew M."/>
            <person name="Finn R."/>
            <person name="Kale V."/>
            <person name="Holt S."/>
            <person name="Cochrane G."/>
            <person name="Meng A."/>
            <person name="Brown T."/>
            <person name="Cohen L."/>
        </authorList>
    </citation>
    <scope>NUCLEOTIDE SEQUENCE</scope>
    <source>
        <strain evidence="12">10249 10 AB</strain>
    </source>
</reference>
<keyword evidence="5" id="KW-0210">Decarboxylase</keyword>
<keyword evidence="8" id="KW-0456">Lyase</keyword>
<evidence type="ECO:0000256" key="10">
    <source>
        <dbReference type="SAM" id="SignalP"/>
    </source>
</evidence>
<evidence type="ECO:0000256" key="9">
    <source>
        <dbReference type="SAM" id="MobiDB-lite"/>
    </source>
</evidence>
<accession>A0A7S4AKU0</accession>
<dbReference type="EC" id="4.1.1.48" evidence="3"/>
<keyword evidence="7" id="KW-0057">Aromatic amino acid biosynthesis</keyword>
<feature type="signal peptide" evidence="10">
    <location>
        <begin position="1"/>
        <end position="23"/>
    </location>
</feature>
<evidence type="ECO:0000256" key="8">
    <source>
        <dbReference type="ARBA" id="ARBA00023239"/>
    </source>
</evidence>
<dbReference type="EMBL" id="HBIX01016074">
    <property type="protein sequence ID" value="CAE0718896.1"/>
    <property type="molecule type" value="Transcribed_RNA"/>
</dbReference>
<evidence type="ECO:0000313" key="12">
    <source>
        <dbReference type="EMBL" id="CAE0718896.1"/>
    </source>
</evidence>
<name>A0A7S4AKU0_9STRA</name>
<evidence type="ECO:0000256" key="2">
    <source>
        <dbReference type="ARBA" id="ARBA00004696"/>
    </source>
</evidence>
<dbReference type="InterPro" id="IPR013785">
    <property type="entry name" value="Aldolase_TIM"/>
</dbReference>
<dbReference type="Pfam" id="PF00218">
    <property type="entry name" value="IGPS"/>
    <property type="match status" value="1"/>
</dbReference>
<dbReference type="PANTHER" id="PTHR22854:SF2">
    <property type="entry name" value="INDOLE-3-GLYCEROL-PHOSPHATE SYNTHASE"/>
    <property type="match status" value="1"/>
</dbReference>
<evidence type="ECO:0000256" key="3">
    <source>
        <dbReference type="ARBA" id="ARBA00012362"/>
    </source>
</evidence>
<gene>
    <name evidence="12" type="ORF">PAUS00366_LOCUS11650</name>
</gene>
<dbReference type="Gene3D" id="3.20.20.70">
    <property type="entry name" value="Aldolase class I"/>
    <property type="match status" value="1"/>
</dbReference>
<dbReference type="PANTHER" id="PTHR22854">
    <property type="entry name" value="TRYPTOPHAN BIOSYNTHESIS PROTEIN"/>
    <property type="match status" value="1"/>
</dbReference>
<dbReference type="GO" id="GO:0000162">
    <property type="term" value="P:L-tryptophan biosynthetic process"/>
    <property type="evidence" value="ECO:0007669"/>
    <property type="project" value="UniProtKB-UniPathway"/>
</dbReference>
<dbReference type="GO" id="GO:0004640">
    <property type="term" value="F:phosphoribosylanthranilate isomerase activity"/>
    <property type="evidence" value="ECO:0007669"/>
    <property type="project" value="TreeGrafter"/>
</dbReference>
<feature type="chain" id="PRO_5030639985" description="indole-3-glycerol-phosphate synthase" evidence="10">
    <location>
        <begin position="24"/>
        <end position="409"/>
    </location>
</feature>
<comment type="pathway">
    <text evidence="2">Amino-acid biosynthesis; L-tryptophan biosynthesis; L-tryptophan from chorismate: step 4/5.</text>
</comment>
<feature type="region of interest" description="Disordered" evidence="9">
    <location>
        <begin position="387"/>
        <end position="409"/>
    </location>
</feature>
<dbReference type="InterPro" id="IPR013798">
    <property type="entry name" value="Indole-3-glycerol_P_synth_dom"/>
</dbReference>
<dbReference type="InterPro" id="IPR045186">
    <property type="entry name" value="Indole-3-glycerol_P_synth"/>
</dbReference>
<evidence type="ECO:0000256" key="7">
    <source>
        <dbReference type="ARBA" id="ARBA00023141"/>
    </source>
</evidence>
<dbReference type="InterPro" id="IPR011060">
    <property type="entry name" value="RibuloseP-bd_barrel"/>
</dbReference>
<keyword evidence="4" id="KW-0028">Amino-acid biosynthesis</keyword>
<feature type="domain" description="Indole-3-glycerol phosphate synthase" evidence="11">
    <location>
        <begin position="131"/>
        <end position="363"/>
    </location>
</feature>
<dbReference type="AlphaFoldDB" id="A0A7S4AKU0"/>
<dbReference type="SUPFAM" id="SSF51366">
    <property type="entry name" value="Ribulose-phoshate binding barrel"/>
    <property type="match status" value="1"/>
</dbReference>
<evidence type="ECO:0000256" key="4">
    <source>
        <dbReference type="ARBA" id="ARBA00022605"/>
    </source>
</evidence>
<keyword evidence="10" id="KW-0732">Signal</keyword>
<dbReference type="GO" id="GO:0004425">
    <property type="term" value="F:indole-3-glycerol-phosphate synthase activity"/>
    <property type="evidence" value="ECO:0007669"/>
    <property type="project" value="UniProtKB-EC"/>
</dbReference>
<organism evidence="12">
    <name type="scientific">Pseudo-nitzschia australis</name>
    <dbReference type="NCBI Taxonomy" id="44445"/>
    <lineage>
        <taxon>Eukaryota</taxon>
        <taxon>Sar</taxon>
        <taxon>Stramenopiles</taxon>
        <taxon>Ochrophyta</taxon>
        <taxon>Bacillariophyta</taxon>
        <taxon>Bacillariophyceae</taxon>
        <taxon>Bacillariophycidae</taxon>
        <taxon>Bacillariales</taxon>
        <taxon>Bacillariaceae</taxon>
        <taxon>Pseudo-nitzschia</taxon>
    </lineage>
</organism>
<evidence type="ECO:0000256" key="5">
    <source>
        <dbReference type="ARBA" id="ARBA00022793"/>
    </source>
</evidence>
<evidence type="ECO:0000256" key="6">
    <source>
        <dbReference type="ARBA" id="ARBA00022822"/>
    </source>
</evidence>
<keyword evidence="6" id="KW-0822">Tryptophan biosynthesis</keyword>
<comment type="catalytic activity">
    <reaction evidence="1">
        <text>1-(2-carboxyphenylamino)-1-deoxy-D-ribulose 5-phosphate + H(+) = (1S,2R)-1-C-(indol-3-yl)glycerol 3-phosphate + CO2 + H2O</text>
        <dbReference type="Rhea" id="RHEA:23476"/>
        <dbReference type="ChEBI" id="CHEBI:15377"/>
        <dbReference type="ChEBI" id="CHEBI:15378"/>
        <dbReference type="ChEBI" id="CHEBI:16526"/>
        <dbReference type="ChEBI" id="CHEBI:58613"/>
        <dbReference type="ChEBI" id="CHEBI:58866"/>
        <dbReference type="EC" id="4.1.1.48"/>
    </reaction>
</comment>